<accession>A0A2P2IWY1</accession>
<organism evidence="1">
    <name type="scientific">Rhizophora mucronata</name>
    <name type="common">Asiatic mangrove</name>
    <dbReference type="NCBI Taxonomy" id="61149"/>
    <lineage>
        <taxon>Eukaryota</taxon>
        <taxon>Viridiplantae</taxon>
        <taxon>Streptophyta</taxon>
        <taxon>Embryophyta</taxon>
        <taxon>Tracheophyta</taxon>
        <taxon>Spermatophyta</taxon>
        <taxon>Magnoliopsida</taxon>
        <taxon>eudicotyledons</taxon>
        <taxon>Gunneridae</taxon>
        <taxon>Pentapetalae</taxon>
        <taxon>rosids</taxon>
        <taxon>fabids</taxon>
        <taxon>Malpighiales</taxon>
        <taxon>Rhizophoraceae</taxon>
        <taxon>Rhizophora</taxon>
    </lineage>
</organism>
<proteinExistence type="predicted"/>
<dbReference type="EMBL" id="GGEC01005246">
    <property type="protein sequence ID" value="MBW85729.1"/>
    <property type="molecule type" value="Transcribed_RNA"/>
</dbReference>
<evidence type="ECO:0000313" key="1">
    <source>
        <dbReference type="EMBL" id="MBW85729.1"/>
    </source>
</evidence>
<name>A0A2P2IWY1_RHIMU</name>
<sequence length="108" mass="12114">MLPLSLLAERSSLWRSVKLPSSGGILPDIILEDILKVARFVHFAHVDDKTPDSWLSPRSMKLRLGYMPNVFVISPSRRFSSSRTLISPVQFLRLVGIGPTSLFLLAPR</sequence>
<dbReference type="AlphaFoldDB" id="A0A2P2IWY1"/>
<reference evidence="1" key="1">
    <citation type="submission" date="2018-02" db="EMBL/GenBank/DDBJ databases">
        <title>Rhizophora mucronata_Transcriptome.</title>
        <authorList>
            <person name="Meera S.P."/>
            <person name="Sreeshan A."/>
            <person name="Augustine A."/>
        </authorList>
    </citation>
    <scope>NUCLEOTIDE SEQUENCE</scope>
    <source>
        <tissue evidence="1">Leaf</tissue>
    </source>
</reference>
<protein>
    <submittedName>
        <fullName evidence="1">Uncharacterized protein</fullName>
    </submittedName>
</protein>